<evidence type="ECO:0000256" key="1">
    <source>
        <dbReference type="SAM" id="MobiDB-lite"/>
    </source>
</evidence>
<feature type="compositionally biased region" description="Acidic residues" evidence="1">
    <location>
        <begin position="545"/>
        <end position="568"/>
    </location>
</feature>
<dbReference type="GO" id="GO:0003700">
    <property type="term" value="F:DNA-binding transcription factor activity"/>
    <property type="evidence" value="ECO:0007669"/>
    <property type="project" value="InterPro"/>
</dbReference>
<evidence type="ECO:0008006" key="4">
    <source>
        <dbReference type="Google" id="ProtNLM"/>
    </source>
</evidence>
<feature type="region of interest" description="Disordered" evidence="1">
    <location>
        <begin position="253"/>
        <end position="335"/>
    </location>
</feature>
<feature type="compositionally biased region" description="Basic residues" evidence="1">
    <location>
        <begin position="274"/>
        <end position="287"/>
    </location>
</feature>
<keyword evidence="3" id="KW-1185">Reference proteome</keyword>
<protein>
    <recommendedName>
        <fullName evidence="4">C2H2-type domain-containing protein</fullName>
    </recommendedName>
</protein>
<gene>
    <name evidence="2" type="ORF">Z520_05374</name>
</gene>
<dbReference type="RefSeq" id="XP_016633036.1">
    <property type="nucleotide sequence ID" value="XM_016775877.1"/>
</dbReference>
<feature type="region of interest" description="Disordered" evidence="1">
    <location>
        <begin position="524"/>
        <end position="600"/>
    </location>
</feature>
<dbReference type="PANTHER" id="PTHR23225:SF2">
    <property type="entry name" value="AT09679P-RELATED"/>
    <property type="match status" value="1"/>
</dbReference>
<dbReference type="VEuPathDB" id="FungiDB:Z520_05374"/>
<organism evidence="2 3">
    <name type="scientific">Fonsecaea multimorphosa CBS 102226</name>
    <dbReference type="NCBI Taxonomy" id="1442371"/>
    <lineage>
        <taxon>Eukaryota</taxon>
        <taxon>Fungi</taxon>
        <taxon>Dikarya</taxon>
        <taxon>Ascomycota</taxon>
        <taxon>Pezizomycotina</taxon>
        <taxon>Eurotiomycetes</taxon>
        <taxon>Chaetothyriomycetidae</taxon>
        <taxon>Chaetothyriales</taxon>
        <taxon>Herpotrichiellaceae</taxon>
        <taxon>Fonsecaea</taxon>
    </lineage>
</organism>
<feature type="compositionally biased region" description="Acidic residues" evidence="1">
    <location>
        <begin position="581"/>
        <end position="600"/>
    </location>
</feature>
<dbReference type="EMBL" id="KN848070">
    <property type="protein sequence ID" value="KIX98913.1"/>
    <property type="molecule type" value="Genomic_DNA"/>
</dbReference>
<reference evidence="2 3" key="1">
    <citation type="submission" date="2015-01" db="EMBL/GenBank/DDBJ databases">
        <title>The Genome Sequence of Fonsecaea multimorphosa CBS 102226.</title>
        <authorList>
            <consortium name="The Broad Institute Genomics Platform"/>
            <person name="Cuomo C."/>
            <person name="de Hoog S."/>
            <person name="Gorbushina A."/>
            <person name="Stielow B."/>
            <person name="Teixiera M."/>
            <person name="Abouelleil A."/>
            <person name="Chapman S.B."/>
            <person name="Priest M."/>
            <person name="Young S.K."/>
            <person name="Wortman J."/>
            <person name="Nusbaum C."/>
            <person name="Birren B."/>
        </authorList>
    </citation>
    <scope>NUCLEOTIDE SEQUENCE [LARGE SCALE GENOMIC DNA]</scope>
    <source>
        <strain evidence="2 3">CBS 102226</strain>
    </source>
</reference>
<dbReference type="AlphaFoldDB" id="A0A0D2KQH1"/>
<evidence type="ECO:0000313" key="3">
    <source>
        <dbReference type="Proteomes" id="UP000053411"/>
    </source>
</evidence>
<evidence type="ECO:0000313" key="2">
    <source>
        <dbReference type="EMBL" id="KIX98913.1"/>
    </source>
</evidence>
<dbReference type="Proteomes" id="UP000053411">
    <property type="component" value="Unassembled WGS sequence"/>
</dbReference>
<name>A0A0D2KQH1_9EURO</name>
<dbReference type="InterPro" id="IPR039970">
    <property type="entry name" value="TF_Grauzone"/>
</dbReference>
<feature type="compositionally biased region" description="Acidic residues" evidence="1">
    <location>
        <begin position="253"/>
        <end position="267"/>
    </location>
</feature>
<dbReference type="PANTHER" id="PTHR23225">
    <property type="entry name" value="ZINC FINGER PROTEIN"/>
    <property type="match status" value="1"/>
</dbReference>
<accession>A0A0D2KQH1</accession>
<proteinExistence type="predicted"/>
<sequence length="600" mass="68609">MHYHSHYQDLLESQGPEYVYGDPDGHGTPTQYWYNHGDFHSINPLLESFSPHDMSSHYQRPGDLQLSCASYDPIAQGFSHRSLWETADRVLPQLDGFDPDRSDIDHFRHLRHPSPTDPLGFALSSNSDSSVSDYALSPEAARSSLHLHFTHSPPGFGAAAMATSSLVDHSWNPQPLFMPHHPSTPMSANHTVPSMKHLQVTPDPEHDDEPVDVKETYHPKINFPVELELSEPLISPPDSGLDQSVHDDDIMKDEEEDSEVTETENDAEFLPKRNATRRPHGTPRRHSLREPRHPKAVIDPSARVRKPAPACGASHNGNSRSKNKKKPPAVKKNESDAKHFPCAFHHYGCYATFGNKNEWKRHVSSQHLQLGYYRCDMGACSPETARNQHRGFNDFNRKDLFTQHCRRMHAPWSGSKKGEEGVLKKERENFEKELEEIRARCWVDRRKGPQKTKCGFCGKKFVDGKESRGWDERMEHVGRHFERDHMKIKDEEVDEGLKQWAINEGIVREGKKRGEFWLVGFEPAQSSRRSQGQRRSRRLIKEEKVEQEDEESHSNDDHEDDDDDDDTSDRETTDVQSMKTDEDDEEEGAGSDADAEAEDE</sequence>
<dbReference type="OrthoDB" id="5388486at2759"/>
<dbReference type="GeneID" id="27711120"/>